<name>A0A2T3Q4C5_PHODM</name>
<evidence type="ECO:0000256" key="6">
    <source>
        <dbReference type="ARBA" id="ARBA00023136"/>
    </source>
</evidence>
<dbReference type="RefSeq" id="WP_005306612.1">
    <property type="nucleotide sequence ID" value="NZ_PYOG01000046.1"/>
</dbReference>
<protein>
    <submittedName>
        <fullName evidence="9">YadA-like C-terminal region</fullName>
    </submittedName>
</protein>
<evidence type="ECO:0000256" key="5">
    <source>
        <dbReference type="ARBA" id="ARBA00022729"/>
    </source>
</evidence>
<reference evidence="9 10" key="1">
    <citation type="submission" date="2018-06" db="EMBL/GenBank/DDBJ databases">
        <authorList>
            <consortium name="Pathogen Informatics"/>
            <person name="Doyle S."/>
        </authorList>
    </citation>
    <scope>NUCLEOTIDE SEQUENCE [LARGE SCALE GENOMIC DNA]</scope>
    <source>
        <strain evidence="9 10">NCTC11647</strain>
    </source>
</reference>
<keyword evidence="3" id="KW-1134">Transmembrane beta strand</keyword>
<keyword evidence="5" id="KW-0732">Signal</keyword>
<evidence type="ECO:0000256" key="3">
    <source>
        <dbReference type="ARBA" id="ARBA00022452"/>
    </source>
</evidence>
<evidence type="ECO:0000313" key="9">
    <source>
        <dbReference type="EMBL" id="SPY45076.1"/>
    </source>
</evidence>
<comment type="subcellular location">
    <subcellularLocation>
        <location evidence="2">Cell outer membrane</location>
    </subcellularLocation>
    <subcellularLocation>
        <location evidence="1">Cell surface</location>
    </subcellularLocation>
</comment>
<evidence type="ECO:0000259" key="8">
    <source>
        <dbReference type="Pfam" id="PF03895"/>
    </source>
</evidence>
<keyword evidence="6" id="KW-0472">Membrane</keyword>
<dbReference type="Pfam" id="PF03895">
    <property type="entry name" value="YadA_anchor"/>
    <property type="match status" value="1"/>
</dbReference>
<keyword evidence="4" id="KW-0812">Transmembrane</keyword>
<dbReference type="AlphaFoldDB" id="A0A2T3Q4C5"/>
<feature type="domain" description="Trimeric autotransporter adhesin YadA-like C-terminal membrane anchor" evidence="8">
    <location>
        <begin position="215"/>
        <end position="273"/>
    </location>
</feature>
<dbReference type="InterPro" id="IPR005594">
    <property type="entry name" value="YadA_C"/>
</dbReference>
<dbReference type="InterPro" id="IPR045584">
    <property type="entry name" value="Pilin-like"/>
</dbReference>
<dbReference type="SUPFAM" id="SSF54523">
    <property type="entry name" value="Pili subunits"/>
    <property type="match status" value="1"/>
</dbReference>
<dbReference type="GO" id="GO:0009279">
    <property type="term" value="C:cell outer membrane"/>
    <property type="evidence" value="ECO:0007669"/>
    <property type="project" value="UniProtKB-SubCell"/>
</dbReference>
<sequence>MMNKNKIASGSLGLLALSIAVATGVFSTNALAAVETRASTQNATKISKNMESITANTKSITANTKSINGLSERITGEAKSTDIRFAQTYKGIGNNTTKIATNTKSINGLSERITGEAKSTDIRFAQTYKGIGNNTTKIATNIKSIDDLQHSTTENEARSVSNANKIADNSKRLDLSDKWQKMADQRLSDLEGDVRHNRKVAARGTAGVAAMANIPTPAIPGSTSFGVGIGHYDSESALAVGMSHYFENGISIKGSAGLTSGQSILGAGISKTW</sequence>
<dbReference type="GO" id="GO:0009986">
    <property type="term" value="C:cell surface"/>
    <property type="evidence" value="ECO:0007669"/>
    <property type="project" value="UniProtKB-SubCell"/>
</dbReference>
<proteinExistence type="predicted"/>
<dbReference type="EMBL" id="UATL01000006">
    <property type="protein sequence ID" value="SPY45076.1"/>
    <property type="molecule type" value="Genomic_DNA"/>
</dbReference>
<evidence type="ECO:0000313" key="10">
    <source>
        <dbReference type="Proteomes" id="UP000251647"/>
    </source>
</evidence>
<dbReference type="OrthoDB" id="6651929at2"/>
<dbReference type="Proteomes" id="UP000251647">
    <property type="component" value="Unassembled WGS sequence"/>
</dbReference>
<evidence type="ECO:0000256" key="7">
    <source>
        <dbReference type="ARBA" id="ARBA00023237"/>
    </source>
</evidence>
<evidence type="ECO:0000256" key="4">
    <source>
        <dbReference type="ARBA" id="ARBA00022692"/>
    </source>
</evidence>
<keyword evidence="7" id="KW-0998">Cell outer membrane</keyword>
<evidence type="ECO:0000256" key="1">
    <source>
        <dbReference type="ARBA" id="ARBA00004241"/>
    </source>
</evidence>
<accession>A0A2T3Q4C5</accession>
<evidence type="ECO:0000256" key="2">
    <source>
        <dbReference type="ARBA" id="ARBA00004442"/>
    </source>
</evidence>
<gene>
    <name evidence="9" type="ORF">NCTC11647_03859</name>
</gene>
<organism evidence="9 10">
    <name type="scientific">Photobacterium damselae</name>
    <dbReference type="NCBI Taxonomy" id="38293"/>
    <lineage>
        <taxon>Bacteria</taxon>
        <taxon>Pseudomonadati</taxon>
        <taxon>Pseudomonadota</taxon>
        <taxon>Gammaproteobacteria</taxon>
        <taxon>Vibrionales</taxon>
        <taxon>Vibrionaceae</taxon>
        <taxon>Photobacterium</taxon>
    </lineage>
</organism>
<dbReference type="Gene3D" id="3.30.1300.30">
    <property type="entry name" value="GSPII I/J protein-like"/>
    <property type="match status" value="1"/>
</dbReference>